<name>A0A2W5Z117_9BACT</name>
<feature type="domain" description="NYN" evidence="1">
    <location>
        <begin position="2"/>
        <end position="139"/>
    </location>
</feature>
<dbReference type="Proteomes" id="UP000248724">
    <property type="component" value="Unassembled WGS sequence"/>
</dbReference>
<proteinExistence type="predicted"/>
<dbReference type="EMBL" id="QHBU01000228">
    <property type="protein sequence ID" value="PZR79019.1"/>
    <property type="molecule type" value="Genomic_DNA"/>
</dbReference>
<comment type="caution">
    <text evidence="2">The sequence shown here is derived from an EMBL/GenBank/DDBJ whole genome shotgun (WGS) entry which is preliminary data.</text>
</comment>
<dbReference type="Gene3D" id="3.40.50.1010">
    <property type="entry name" value="5'-nuclease"/>
    <property type="match status" value="1"/>
</dbReference>
<reference evidence="2 3" key="1">
    <citation type="journal article" date="2017" name="Nature">
        <title>Atmospheric trace gases support primary production in Antarctic desert surface soil.</title>
        <authorList>
            <person name="Ji M."/>
            <person name="Greening C."/>
            <person name="Vanwonterghem I."/>
            <person name="Carere C.R."/>
            <person name="Bay S.K."/>
            <person name="Steen J.A."/>
            <person name="Montgomery K."/>
            <person name="Lines T."/>
            <person name="Beardall J."/>
            <person name="van Dorst J."/>
            <person name="Snape I."/>
            <person name="Stott M.B."/>
            <person name="Hugenholtz P."/>
            <person name="Ferrari B.C."/>
        </authorList>
    </citation>
    <scope>NUCLEOTIDE SEQUENCE [LARGE SCALE GENOMIC DNA]</scope>
    <source>
        <strain evidence="2">RRmetagenome_bin12</strain>
    </source>
</reference>
<accession>A0A2W5Z117</accession>
<dbReference type="Pfam" id="PF01936">
    <property type="entry name" value="NYN"/>
    <property type="match status" value="1"/>
</dbReference>
<evidence type="ECO:0000313" key="2">
    <source>
        <dbReference type="EMBL" id="PZR79019.1"/>
    </source>
</evidence>
<protein>
    <submittedName>
        <fullName evidence="2">NYN domain-containing protein</fullName>
    </submittedName>
</protein>
<dbReference type="GO" id="GO:0004540">
    <property type="term" value="F:RNA nuclease activity"/>
    <property type="evidence" value="ECO:0007669"/>
    <property type="project" value="InterPro"/>
</dbReference>
<organism evidence="2 3">
    <name type="scientific">Candidatus Aeolococcus gillhamiae</name>
    <dbReference type="NCBI Taxonomy" id="3127015"/>
    <lineage>
        <taxon>Bacteria</taxon>
        <taxon>Bacillati</taxon>
        <taxon>Candidatus Dormiibacterota</taxon>
        <taxon>Candidatus Dormibacteria</taxon>
        <taxon>Candidatus Aeolococcales</taxon>
        <taxon>Candidatus Aeolococcaceae</taxon>
        <taxon>Candidatus Aeolococcus</taxon>
    </lineage>
</organism>
<evidence type="ECO:0000259" key="1">
    <source>
        <dbReference type="Pfam" id="PF01936"/>
    </source>
</evidence>
<sequence>MDYQNVYRSARRAFSQDGAPHWEGQIHPGRLADLIVARGRQPRQLVEVRVYRGQPDSSKDPKAYGASQKQTAMWSRDPRVRVVSRPLRYPRDYPLSKPEEKGVDVQLAVDFVSMAIRGEYEVGVLMSEDTDLKPPLEAVVALPITSQKVHCEVAAWAPPASPARRLRIPGVNLWCHLLSEADFRPVADNTNYA</sequence>
<gene>
    <name evidence="2" type="ORF">DLM65_11600</name>
</gene>
<evidence type="ECO:0000313" key="3">
    <source>
        <dbReference type="Proteomes" id="UP000248724"/>
    </source>
</evidence>
<dbReference type="InterPro" id="IPR021139">
    <property type="entry name" value="NYN"/>
</dbReference>
<dbReference type="AlphaFoldDB" id="A0A2W5Z117"/>